<keyword evidence="1" id="KW-0677">Repeat</keyword>
<dbReference type="Pfam" id="PF15902">
    <property type="entry name" value="Sortilin-Vps10"/>
    <property type="match status" value="1"/>
</dbReference>
<dbReference type="GeneID" id="6083418"/>
<dbReference type="RefSeq" id="XP_001887660.1">
    <property type="nucleotide sequence ID" value="XM_001887625.1"/>
</dbReference>
<organism evidence="4">
    <name type="scientific">Laccaria bicolor (strain S238N-H82 / ATCC MYA-4686)</name>
    <name type="common">Bicoloured deceiver</name>
    <name type="synonym">Laccaria laccata var. bicolor</name>
    <dbReference type="NCBI Taxonomy" id="486041"/>
    <lineage>
        <taxon>Eukaryota</taxon>
        <taxon>Fungi</taxon>
        <taxon>Dikarya</taxon>
        <taxon>Basidiomycota</taxon>
        <taxon>Agaricomycotina</taxon>
        <taxon>Agaricomycetes</taxon>
        <taxon>Agaricomycetidae</taxon>
        <taxon>Agaricales</taxon>
        <taxon>Agaricineae</taxon>
        <taxon>Hydnangiaceae</taxon>
        <taxon>Laccaria</taxon>
    </lineage>
</organism>
<evidence type="ECO:0000313" key="3">
    <source>
        <dbReference type="EMBL" id="EDR01584.1"/>
    </source>
</evidence>
<evidence type="ECO:0000313" key="4">
    <source>
        <dbReference type="Proteomes" id="UP000001194"/>
    </source>
</evidence>
<accession>B0DUQ7</accession>
<evidence type="ECO:0000256" key="1">
    <source>
        <dbReference type="ARBA" id="ARBA00022737"/>
    </source>
</evidence>
<dbReference type="EMBL" id="DS547137">
    <property type="protein sequence ID" value="EDR01584.1"/>
    <property type="molecule type" value="Genomic_DNA"/>
</dbReference>
<dbReference type="OrthoDB" id="443634at2759"/>
<gene>
    <name evidence="3" type="ORF">LACBIDRAFT_310620</name>
</gene>
<reference evidence="3 4" key="1">
    <citation type="journal article" date="2008" name="Nature">
        <title>The genome of Laccaria bicolor provides insights into mycorrhizal symbiosis.</title>
        <authorList>
            <person name="Martin F."/>
            <person name="Aerts A."/>
            <person name="Ahren D."/>
            <person name="Brun A."/>
            <person name="Danchin E.G.J."/>
            <person name="Duchaussoy F."/>
            <person name="Gibon J."/>
            <person name="Kohler A."/>
            <person name="Lindquist E."/>
            <person name="Pereda V."/>
            <person name="Salamov A."/>
            <person name="Shapiro H.J."/>
            <person name="Wuyts J."/>
            <person name="Blaudez D."/>
            <person name="Buee M."/>
            <person name="Brokstein P."/>
            <person name="Canbaeck B."/>
            <person name="Cohen D."/>
            <person name="Courty P.E."/>
            <person name="Coutinho P.M."/>
            <person name="Delaruelle C."/>
            <person name="Detter J.C."/>
            <person name="Deveau A."/>
            <person name="DiFazio S."/>
            <person name="Duplessis S."/>
            <person name="Fraissinet-Tachet L."/>
            <person name="Lucic E."/>
            <person name="Frey-Klett P."/>
            <person name="Fourrey C."/>
            <person name="Feussner I."/>
            <person name="Gay G."/>
            <person name="Grimwood J."/>
            <person name="Hoegger P.J."/>
            <person name="Jain P."/>
            <person name="Kilaru S."/>
            <person name="Labbe J."/>
            <person name="Lin Y.C."/>
            <person name="Legue V."/>
            <person name="Le Tacon F."/>
            <person name="Marmeisse R."/>
            <person name="Melayah D."/>
            <person name="Montanini B."/>
            <person name="Muratet M."/>
            <person name="Nehls U."/>
            <person name="Niculita-Hirzel H."/>
            <person name="Oudot-Le Secq M.P."/>
            <person name="Peter M."/>
            <person name="Quesneville H."/>
            <person name="Rajashekar B."/>
            <person name="Reich M."/>
            <person name="Rouhier N."/>
            <person name="Schmutz J."/>
            <person name="Yin T."/>
            <person name="Chalot M."/>
            <person name="Henrissat B."/>
            <person name="Kuees U."/>
            <person name="Lucas S."/>
            <person name="Van de Peer Y."/>
            <person name="Podila G.K."/>
            <person name="Polle A."/>
            <person name="Pukkila P.J."/>
            <person name="Richardson P.M."/>
            <person name="Rouze P."/>
            <person name="Sanders I.R."/>
            <person name="Stajich J.E."/>
            <person name="Tunlid A."/>
            <person name="Tuskan G."/>
            <person name="Grigoriev I.V."/>
        </authorList>
    </citation>
    <scope>NUCLEOTIDE SEQUENCE [LARGE SCALE GENOMIC DNA]</scope>
    <source>
        <strain evidence="4">S238N-H82 / ATCC MYA-4686</strain>
    </source>
</reference>
<dbReference type="InterPro" id="IPR031778">
    <property type="entry name" value="Sortilin_N"/>
</dbReference>
<dbReference type="AlphaFoldDB" id="B0DUQ7"/>
<evidence type="ECO:0000259" key="2">
    <source>
        <dbReference type="Pfam" id="PF15902"/>
    </source>
</evidence>
<protein>
    <submittedName>
        <fullName evidence="3">Predicted protein</fullName>
    </submittedName>
</protein>
<sequence>MKKCLGVWQRNTGTQAPIRQHAFALTDSKIHYRTEDRGKTWGFFQVPVPPTLVTNPLSFHLDSKKWGSIFSHGKRVTAKDILHKRRLSDTPLLLSKTSHYQFTHSRKDFKCDPLQTHLLRRRFPRPQLLQPPLLQHRLLQARPQSRGL</sequence>
<keyword evidence="4" id="KW-1185">Reference proteome</keyword>
<feature type="domain" description="Sortilin N-terminal" evidence="2">
    <location>
        <begin position="19"/>
        <end position="106"/>
    </location>
</feature>
<dbReference type="HOGENOM" id="CLU_1759135_0_0_1"/>
<dbReference type="Proteomes" id="UP000001194">
    <property type="component" value="Unassembled WGS sequence"/>
</dbReference>
<proteinExistence type="predicted"/>
<dbReference type="InParanoid" id="B0DUQ7"/>
<name>B0DUQ7_LACBS</name>
<dbReference type="KEGG" id="lbc:LACBIDRAFT_310620"/>